<reference evidence="2 4" key="1">
    <citation type="submission" date="2016-05" db="EMBL/GenBank/DDBJ databases">
        <title>Draft genome sequence of Moraxella nonliquefaciens CCUG 348T.</title>
        <authorList>
            <person name="Salva-Serra F."/>
            <person name="Engstrom-Jakobsson H."/>
            <person name="Thorell K."/>
            <person name="Gonzales-Siles L."/>
            <person name="Karlsson R."/>
            <person name="Boulund F."/>
            <person name="Engstrand L."/>
            <person name="Kristiansson E."/>
            <person name="Moore E."/>
        </authorList>
    </citation>
    <scope>NUCLEOTIDE SEQUENCE [LARGE SCALE GENOMIC DNA]</scope>
    <source>
        <strain evidence="2 4">CCUG 348</strain>
    </source>
</reference>
<dbReference type="AlphaFoldDB" id="A0A1B8QLT6"/>
<proteinExistence type="predicted"/>
<evidence type="ECO:0000313" key="2">
    <source>
        <dbReference type="EMBL" id="OBX84827.1"/>
    </source>
</evidence>
<organism evidence="2 4">
    <name type="scientific">Moraxella nonliquefaciens</name>
    <dbReference type="NCBI Taxonomy" id="478"/>
    <lineage>
        <taxon>Bacteria</taxon>
        <taxon>Pseudomonadati</taxon>
        <taxon>Pseudomonadota</taxon>
        <taxon>Gammaproteobacteria</taxon>
        <taxon>Moraxellales</taxon>
        <taxon>Moraxellaceae</taxon>
        <taxon>Moraxella</taxon>
    </lineage>
</organism>
<accession>A0A1B8QLT6</accession>
<dbReference type="RefSeq" id="WP_067007980.1">
    <property type="nucleotide sequence ID" value="NZ_CP065728.1"/>
</dbReference>
<reference evidence="3 5" key="2">
    <citation type="submission" date="2020-12" db="EMBL/GenBank/DDBJ databases">
        <title>FDA dAtabase for Regulatory Grade micrObial Sequences (FDA-ARGOS): Supporting development and validation of Infectious Disease Dx tests.</title>
        <authorList>
            <person name="Sproer C."/>
            <person name="Gronow S."/>
            <person name="Severitt S."/>
            <person name="Schroder I."/>
            <person name="Tallon L."/>
            <person name="Sadzewicz L."/>
            <person name="Zhao X."/>
            <person name="Boylan J."/>
            <person name="Ott S."/>
            <person name="Bowen H."/>
            <person name="Vavikolanu K."/>
            <person name="Mehta A."/>
            <person name="Aluvathingal J."/>
            <person name="Nadendla S."/>
            <person name="Lowell S."/>
            <person name="Myers T."/>
            <person name="Yan Y."/>
            <person name="Sichtig H."/>
        </authorList>
    </citation>
    <scope>NUCLEOTIDE SEQUENCE [LARGE SCALE GENOMIC DNA]</scope>
    <source>
        <strain evidence="3 5">FDAARGOS_869</strain>
    </source>
</reference>
<gene>
    <name evidence="2" type="ORF">A7456_01205</name>
    <name evidence="3" type="ORF">I6G26_03690</name>
</gene>
<keyword evidence="5" id="KW-1185">Reference proteome</keyword>
<evidence type="ECO:0000313" key="3">
    <source>
        <dbReference type="EMBL" id="QPT45119.1"/>
    </source>
</evidence>
<dbReference type="STRING" id="478.A7456_01205"/>
<dbReference type="Proteomes" id="UP000594834">
    <property type="component" value="Chromosome"/>
</dbReference>
<name>A0A1B8QLT6_MORNO</name>
<evidence type="ECO:0000313" key="4">
    <source>
        <dbReference type="Proteomes" id="UP000092575"/>
    </source>
</evidence>
<sequence>MKNETISLQDFKKLENKTELSFPITIGVLSSKNRLNFWQSKAFSYSIFSFHIVLYSIMFFINLVSYDFKKSLVWLVLIMIAFFIEKSRLEKSNAIFEPNRFYKQEIDYCYEDILIIHSDRIELLSYFNENQGEILFKDIDLVATNSMRGQQGIDYQYTKEKFKSLKSANKKMGWFRSVYLKILNEKLVINGQYLTNLYEVGNLIIHSYLQKPPIYLTYHKGFPQEGFKINSNQ</sequence>
<keyword evidence="1" id="KW-0812">Transmembrane</keyword>
<protein>
    <submittedName>
        <fullName evidence="2">Uncharacterized protein</fullName>
    </submittedName>
</protein>
<evidence type="ECO:0000256" key="1">
    <source>
        <dbReference type="SAM" id="Phobius"/>
    </source>
</evidence>
<keyword evidence="1" id="KW-0472">Membrane</keyword>
<keyword evidence="1" id="KW-1133">Transmembrane helix</keyword>
<evidence type="ECO:0000313" key="5">
    <source>
        <dbReference type="Proteomes" id="UP000594834"/>
    </source>
</evidence>
<feature type="transmembrane region" description="Helical" evidence="1">
    <location>
        <begin position="42"/>
        <end position="62"/>
    </location>
</feature>
<dbReference type="EMBL" id="LXTW01000012">
    <property type="protein sequence ID" value="OBX84827.1"/>
    <property type="molecule type" value="Genomic_DNA"/>
</dbReference>
<dbReference type="EMBL" id="CP065728">
    <property type="protein sequence ID" value="QPT45119.1"/>
    <property type="molecule type" value="Genomic_DNA"/>
</dbReference>
<dbReference type="Proteomes" id="UP000092575">
    <property type="component" value="Unassembled WGS sequence"/>
</dbReference>